<name>A0A1V4GYM8_MORLA</name>
<organism evidence="1 3">
    <name type="scientific">Moraxella lacunata</name>
    <dbReference type="NCBI Taxonomy" id="477"/>
    <lineage>
        <taxon>Bacteria</taxon>
        <taxon>Pseudomonadati</taxon>
        <taxon>Pseudomonadota</taxon>
        <taxon>Gammaproteobacteria</taxon>
        <taxon>Moraxellales</taxon>
        <taxon>Moraxellaceae</taxon>
        <taxon>Moraxella</taxon>
    </lineage>
</organism>
<keyword evidence="4" id="KW-1185">Reference proteome</keyword>
<dbReference type="RefSeq" id="WP_062501354.1">
    <property type="nucleotide sequence ID" value="NZ_MXAN01000033.1"/>
</dbReference>
<proteinExistence type="predicted"/>
<accession>A0A1V4GYM8</accession>
<evidence type="ECO:0000313" key="3">
    <source>
        <dbReference type="Proteomes" id="UP000191025"/>
    </source>
</evidence>
<reference evidence="1" key="2">
    <citation type="submission" date="2017-03" db="EMBL/GenBank/DDBJ databases">
        <authorList>
            <person name="Afonso C.L."/>
            <person name="Miller P.J."/>
            <person name="Scott M.A."/>
            <person name="Spackman E."/>
            <person name="Goraichik I."/>
            <person name="Dimitrov K.M."/>
            <person name="Suarez D.L."/>
            <person name="Swayne D.E."/>
        </authorList>
    </citation>
    <scope>NUCLEOTIDE SEQUENCE</scope>
    <source>
        <strain evidence="1">CCUG 4441</strain>
    </source>
</reference>
<protein>
    <recommendedName>
        <fullName evidence="5">Addiction module antidote protein</fullName>
    </recommendedName>
</protein>
<evidence type="ECO:0000313" key="4">
    <source>
        <dbReference type="Proteomes" id="UP000254107"/>
    </source>
</evidence>
<sequence>MSDFNILDYLNSEEDIQDFLEEVLNNGASPKAVKNAYIVAEQARAKLANEKPSIGTAQMFFNLWQRQHNYATA</sequence>
<dbReference type="AlphaFoldDB" id="A0A1V4GYM8"/>
<dbReference type="EMBL" id="MXAN01000033">
    <property type="protein sequence ID" value="OPH37735.1"/>
    <property type="molecule type" value="Genomic_DNA"/>
</dbReference>
<evidence type="ECO:0008006" key="5">
    <source>
        <dbReference type="Google" id="ProtNLM"/>
    </source>
</evidence>
<evidence type="ECO:0000313" key="2">
    <source>
        <dbReference type="EMBL" id="STZ74855.1"/>
    </source>
</evidence>
<dbReference type="EMBL" id="UGQC01000004">
    <property type="protein sequence ID" value="STZ74855.1"/>
    <property type="molecule type" value="Genomic_DNA"/>
</dbReference>
<gene>
    <name evidence="1" type="ORF">B5J94_05090</name>
    <name evidence="2" type="ORF">NCTC7911_03036</name>
</gene>
<dbReference type="Proteomes" id="UP000191025">
    <property type="component" value="Unassembled WGS sequence"/>
</dbReference>
<dbReference type="GeneID" id="302271502"/>
<reference evidence="3" key="1">
    <citation type="submission" date="2017-03" db="EMBL/GenBank/DDBJ databases">
        <title>Draft genome sequence of Moraxella equi CCUG 4950T type strain.</title>
        <authorList>
            <person name="Salva-Serra F."/>
            <person name="Engstrom-Jakobsson H."/>
            <person name="Thorell K."/>
            <person name="Jaen-Luchoro D."/>
            <person name="Gonzales-Siles L."/>
            <person name="Karlsson R."/>
            <person name="Yazdan S."/>
            <person name="Boulund F."/>
            <person name="Johnning A."/>
            <person name="Engstrand L."/>
            <person name="Kristiansson E."/>
            <person name="Moore E."/>
        </authorList>
    </citation>
    <scope>NUCLEOTIDE SEQUENCE [LARGE SCALE GENOMIC DNA]</scope>
    <source>
        <strain evidence="3">CCUG 4441</strain>
    </source>
</reference>
<dbReference type="Proteomes" id="UP000254107">
    <property type="component" value="Unassembled WGS sequence"/>
</dbReference>
<reference evidence="2 4" key="3">
    <citation type="submission" date="2018-06" db="EMBL/GenBank/DDBJ databases">
        <authorList>
            <consortium name="Pathogen Informatics"/>
            <person name="Doyle S."/>
        </authorList>
    </citation>
    <scope>NUCLEOTIDE SEQUENCE [LARGE SCALE GENOMIC DNA]</scope>
    <source>
        <strain evidence="2 4">NCTC7911</strain>
    </source>
</reference>
<evidence type="ECO:0000313" key="1">
    <source>
        <dbReference type="EMBL" id="OPH37735.1"/>
    </source>
</evidence>